<proteinExistence type="predicted"/>
<reference evidence="2 3" key="1">
    <citation type="journal article" date="2019" name="G3 (Bethesda)">
        <title>Sequencing of a Wild Apple (Malus baccata) Genome Unravels the Differences Between Cultivated and Wild Apple Species Regarding Disease Resistance and Cold Tolerance.</title>
        <authorList>
            <person name="Chen X."/>
        </authorList>
    </citation>
    <scope>NUCLEOTIDE SEQUENCE [LARGE SCALE GENOMIC DNA]</scope>
    <source>
        <strain evidence="3">cv. Shandingzi</strain>
        <tissue evidence="2">Leaves</tissue>
    </source>
</reference>
<protein>
    <submittedName>
        <fullName evidence="2">Uncharacterized protein</fullName>
    </submittedName>
</protein>
<dbReference type="AlphaFoldDB" id="A0A540MXR9"/>
<evidence type="ECO:0000313" key="2">
    <source>
        <dbReference type="EMBL" id="TQE03592.1"/>
    </source>
</evidence>
<comment type="caution">
    <text evidence="2">The sequence shown here is derived from an EMBL/GenBank/DDBJ whole genome shotgun (WGS) entry which is preliminary data.</text>
</comment>
<gene>
    <name evidence="2" type="ORF">C1H46_010907</name>
</gene>
<dbReference type="Proteomes" id="UP000315295">
    <property type="component" value="Unassembled WGS sequence"/>
</dbReference>
<evidence type="ECO:0000256" key="1">
    <source>
        <dbReference type="SAM" id="MobiDB-lite"/>
    </source>
</evidence>
<organism evidence="2 3">
    <name type="scientific">Malus baccata</name>
    <name type="common">Siberian crab apple</name>
    <name type="synonym">Pyrus baccata</name>
    <dbReference type="NCBI Taxonomy" id="106549"/>
    <lineage>
        <taxon>Eukaryota</taxon>
        <taxon>Viridiplantae</taxon>
        <taxon>Streptophyta</taxon>
        <taxon>Embryophyta</taxon>
        <taxon>Tracheophyta</taxon>
        <taxon>Spermatophyta</taxon>
        <taxon>Magnoliopsida</taxon>
        <taxon>eudicotyledons</taxon>
        <taxon>Gunneridae</taxon>
        <taxon>Pentapetalae</taxon>
        <taxon>rosids</taxon>
        <taxon>fabids</taxon>
        <taxon>Rosales</taxon>
        <taxon>Rosaceae</taxon>
        <taxon>Amygdaloideae</taxon>
        <taxon>Maleae</taxon>
        <taxon>Malus</taxon>
    </lineage>
</organism>
<sequence length="184" mass="21027">MKLTSSPHHCIWSSPIHLSSSSHRSLLISISPRKTKLLRSIPSFRLIRRRNLCSASNFKKLVGSWKEDSGKEIQVVSKKDEEEDLKSWMHENGLPPCKVVLKEKPSYDEKLRSIHYAAASEDLELLDDDASVFVLFLMTPHQTPTRPDFSISDDASMIHLHPEPLPEPELHRHGLALPWPPTQR</sequence>
<name>A0A540MXR9_MALBA</name>
<dbReference type="STRING" id="106549.A0A540MXR9"/>
<accession>A0A540MXR9</accession>
<dbReference type="EMBL" id="VIEB01000153">
    <property type="protein sequence ID" value="TQE03592.1"/>
    <property type="molecule type" value="Genomic_DNA"/>
</dbReference>
<feature type="compositionally biased region" description="Basic and acidic residues" evidence="1">
    <location>
        <begin position="163"/>
        <end position="172"/>
    </location>
</feature>
<feature type="region of interest" description="Disordered" evidence="1">
    <location>
        <begin position="163"/>
        <end position="184"/>
    </location>
</feature>
<evidence type="ECO:0000313" key="3">
    <source>
        <dbReference type="Proteomes" id="UP000315295"/>
    </source>
</evidence>
<keyword evidence="3" id="KW-1185">Reference proteome</keyword>